<keyword evidence="1" id="KW-0472">Membrane</keyword>
<keyword evidence="2" id="KW-0732">Signal</keyword>
<feature type="transmembrane region" description="Helical" evidence="1">
    <location>
        <begin position="175"/>
        <end position="200"/>
    </location>
</feature>
<evidence type="ECO:0000256" key="1">
    <source>
        <dbReference type="SAM" id="Phobius"/>
    </source>
</evidence>
<organism evidence="3 4">
    <name type="scientific">Gymnopilus dilepis</name>
    <dbReference type="NCBI Taxonomy" id="231916"/>
    <lineage>
        <taxon>Eukaryota</taxon>
        <taxon>Fungi</taxon>
        <taxon>Dikarya</taxon>
        <taxon>Basidiomycota</taxon>
        <taxon>Agaricomycotina</taxon>
        <taxon>Agaricomycetes</taxon>
        <taxon>Agaricomycetidae</taxon>
        <taxon>Agaricales</taxon>
        <taxon>Agaricineae</taxon>
        <taxon>Hymenogastraceae</taxon>
        <taxon>Gymnopilus</taxon>
    </lineage>
</organism>
<evidence type="ECO:0000256" key="2">
    <source>
        <dbReference type="SAM" id="SignalP"/>
    </source>
</evidence>
<comment type="caution">
    <text evidence="3">The sequence shown here is derived from an EMBL/GenBank/DDBJ whole genome shotgun (WGS) entry which is preliminary data.</text>
</comment>
<feature type="chain" id="PRO_5019500820" evidence="2">
    <location>
        <begin position="22"/>
        <end position="237"/>
    </location>
</feature>
<accession>A0A409WDD4</accession>
<proteinExistence type="predicted"/>
<name>A0A409WDD4_9AGAR</name>
<evidence type="ECO:0000313" key="4">
    <source>
        <dbReference type="Proteomes" id="UP000284706"/>
    </source>
</evidence>
<dbReference type="AlphaFoldDB" id="A0A409WDD4"/>
<dbReference type="STRING" id="231916.A0A409WDD4"/>
<feature type="signal peptide" evidence="2">
    <location>
        <begin position="1"/>
        <end position="21"/>
    </location>
</feature>
<dbReference type="Proteomes" id="UP000284706">
    <property type="component" value="Unassembled WGS sequence"/>
</dbReference>
<dbReference type="OrthoDB" id="2339190at2759"/>
<dbReference type="InParanoid" id="A0A409WDD4"/>
<keyword evidence="1" id="KW-1133">Transmembrane helix</keyword>
<keyword evidence="4" id="KW-1185">Reference proteome</keyword>
<keyword evidence="1" id="KW-0812">Transmembrane</keyword>
<reference evidence="3 4" key="1">
    <citation type="journal article" date="2018" name="Evol. Lett.">
        <title>Horizontal gene cluster transfer increased hallucinogenic mushroom diversity.</title>
        <authorList>
            <person name="Reynolds H.T."/>
            <person name="Vijayakumar V."/>
            <person name="Gluck-Thaler E."/>
            <person name="Korotkin H.B."/>
            <person name="Matheny P.B."/>
            <person name="Slot J.C."/>
        </authorList>
    </citation>
    <scope>NUCLEOTIDE SEQUENCE [LARGE SCALE GENOMIC DNA]</scope>
    <source>
        <strain evidence="3 4">SRW20</strain>
    </source>
</reference>
<evidence type="ECO:0000313" key="3">
    <source>
        <dbReference type="EMBL" id="PPQ76518.1"/>
    </source>
</evidence>
<dbReference type="EMBL" id="NHYE01005150">
    <property type="protein sequence ID" value="PPQ76518.1"/>
    <property type="molecule type" value="Genomic_DNA"/>
</dbReference>
<protein>
    <submittedName>
        <fullName evidence="3">Uncharacterized protein</fullName>
    </submittedName>
</protein>
<gene>
    <name evidence="3" type="ORF">CVT26_013352</name>
</gene>
<sequence length="237" mass="26442">MLLRYFTSCVLVISLFEHGLASSSSCMPCRAPNTRFSGWDQDISARGIVYNPRITHPTNNTVWSSGSDVAVTWCVCPVDFQSTTLIISRFSTIRDVRDMPKENSSQKGRILLGYLEDGSQNEHLDIGHPLASDFNLGDGFVTFQCPKVEPRKDYIIVCKFQFTNPKLKSHQHLNYLLVHNLIMLLNTFVASVLFAAASFAAPINGPQELIVFNPPILYPKASSSWAAGSEQIVRWGK</sequence>